<accession>A0A426QE86</accession>
<evidence type="ECO:0000256" key="1">
    <source>
        <dbReference type="SAM" id="SignalP"/>
    </source>
</evidence>
<dbReference type="EMBL" id="QZMU01000002">
    <property type="protein sequence ID" value="RRQ20082.1"/>
    <property type="molecule type" value="Genomic_DNA"/>
</dbReference>
<dbReference type="OrthoDB" id="5292580at2"/>
<comment type="caution">
    <text evidence="2">The sequence shown here is derived from an EMBL/GenBank/DDBJ whole genome shotgun (WGS) entry which is preliminary data.</text>
</comment>
<reference evidence="2 3" key="1">
    <citation type="journal article" date="2010" name="Int. J. Syst. Evol. Microbiol.">
        <title>Thiohalobacter thiocyanaticus gen. nov., sp. nov., a moderately halophilic, sulfur-oxidizing gammaproteobacterium from hypersaline lakes, that utilizes thiocyanate.</title>
        <authorList>
            <person name="Sorokin D.Y."/>
            <person name="Kovaleva O.L."/>
            <person name="Tourova T.P."/>
            <person name="Muyzer G."/>
        </authorList>
    </citation>
    <scope>NUCLEOTIDE SEQUENCE [LARGE SCALE GENOMIC DNA]</scope>
    <source>
        <strain evidence="2 3">Hrh1</strain>
    </source>
</reference>
<keyword evidence="1" id="KW-0732">Signal</keyword>
<proteinExistence type="predicted"/>
<dbReference type="AlphaFoldDB" id="A0A426QE86"/>
<dbReference type="Proteomes" id="UP000287798">
    <property type="component" value="Unassembled WGS sequence"/>
</dbReference>
<evidence type="ECO:0000313" key="3">
    <source>
        <dbReference type="Proteomes" id="UP000287798"/>
    </source>
</evidence>
<protein>
    <submittedName>
        <fullName evidence="2">DUF4197 domain-containing protein</fullName>
    </submittedName>
</protein>
<dbReference type="Pfam" id="PF13852">
    <property type="entry name" value="DUF4197"/>
    <property type="match status" value="1"/>
</dbReference>
<feature type="signal peptide" evidence="1">
    <location>
        <begin position="1"/>
        <end position="25"/>
    </location>
</feature>
<feature type="chain" id="PRO_5019371433" evidence="1">
    <location>
        <begin position="26"/>
        <end position="264"/>
    </location>
</feature>
<keyword evidence="3" id="KW-1185">Reference proteome</keyword>
<name>A0A426QE86_9GAMM</name>
<evidence type="ECO:0000313" key="2">
    <source>
        <dbReference type="EMBL" id="RRQ20082.1"/>
    </source>
</evidence>
<dbReference type="InterPro" id="IPR025245">
    <property type="entry name" value="DUF4197"/>
</dbReference>
<organism evidence="2 3">
    <name type="scientific">Thiohalobacter thiocyanaticus</name>
    <dbReference type="NCBI Taxonomy" id="585455"/>
    <lineage>
        <taxon>Bacteria</taxon>
        <taxon>Pseudomonadati</taxon>
        <taxon>Pseudomonadota</taxon>
        <taxon>Gammaproteobacteria</taxon>
        <taxon>Thiohalobacterales</taxon>
        <taxon>Thiohalobacteraceae</taxon>
        <taxon>Thiohalobacter</taxon>
    </lineage>
</organism>
<sequence>MNRSLLSHCLAVVMAAGLLSAPARAGWQDMLKGVLGGDEDQGQDAARDAPAATATETAAMPDAQTMTRGVLEALQVGVQRAIATLGQEGGYLRDEQVRIPMPQELRTAESVLRRLGQDRYADEFIQSMNRAAEQAVPQTREIFIDTIKGLSVSDARDIVQGEPDAATQYFREHSSDRLSSVIRPIVAENMDRVGVTSRYKQLVSRAGIMDSFMNRDSLDLDAYVTDRTLDGLFLKLAEEEQKIREQPAARTTELLKGVFGYFDR</sequence>
<dbReference type="RefSeq" id="WP_125182644.1">
    <property type="nucleotide sequence ID" value="NZ_QZMU01000002.1"/>
</dbReference>
<gene>
    <name evidence="2" type="ORF">D6C00_15125</name>
</gene>